<dbReference type="Proteomes" id="UP000005239">
    <property type="component" value="Unassembled WGS sequence"/>
</dbReference>
<feature type="transmembrane region" description="Helical" evidence="1">
    <location>
        <begin position="465"/>
        <end position="490"/>
    </location>
</feature>
<evidence type="ECO:0000313" key="2">
    <source>
        <dbReference type="EnsemblMetazoa" id="PPA03756.1"/>
    </source>
</evidence>
<dbReference type="EnsemblMetazoa" id="PPA03756.1">
    <property type="protein sequence ID" value="PPA03756.1"/>
    <property type="gene ID" value="WBGene00093310"/>
</dbReference>
<feature type="transmembrane region" description="Helical" evidence="1">
    <location>
        <begin position="335"/>
        <end position="361"/>
    </location>
</feature>
<keyword evidence="3" id="KW-1185">Reference proteome</keyword>
<dbReference type="Pfam" id="PF10326">
    <property type="entry name" value="7TM_GPCR_Str"/>
    <property type="match status" value="5"/>
</dbReference>
<feature type="transmembrane region" description="Helical" evidence="1">
    <location>
        <begin position="615"/>
        <end position="636"/>
    </location>
</feature>
<sequence length="900" mass="102336">TSYRSSVYIPGFRIESKNRSEESEDNRIYTRYCKDLPRCRLTHRPDHLRTQQWSWYCNENVESSAPITSLVDAYVLPIFYQIEYGLVIFALDACRLSCEYSYVVNAAMGSLLCEPFPLLTCHFLYRYFAIAKKNAVDHYFDEALLVDYGIDLQLPDAPRMINLNYLHSRGGPWNENVLLSAGITTCAVITTQIIDGFCARQILRKLDNFVFRKSKRALQLQLNLFRTLIVQLSMPALFCTVPFSVLTLLPLTGRSFGIAANIIGMTVPLIPATDPFLVLLSMPTFRKILSGWRKRIGWRWIDVNTITVLISLLENILLIAVVLHKKCRVLGTYRCLLISFAFVGMAISIDIACVLPVFVKIEYGILVFYLDTFKMPNCNDFLLNAISTCLYFSTFPLLTFHFIYRYLALAKPGFVSKNLVTSALFAVLFNLMLACIIVYNNWLLIQPSRSFFRFHFTHSNGSWNWNSLLSLVISAIDLNVTLVINVICAFRTARIFDKLAPSDRYKHHQVQLFRALIVQFSIPFLLYAPPFAFLIFAPLAGRSFGQTANVVGLIVSTYPAFHLVLLHLMGCSRNETESGVLAPLYHMRFRNAAPHFTFLWHVSLSRWNVGQTSNIIGMIIAFYPAIDPYCVLLILPNLSNAHPSSYPPGSCNSLPVVVLYTSATLSLIGNSILIFVVLHPKCRILGTYRLGWLLMSFAAMDIIVSLVHAYVLPVFVQVEYGLIVFSMDTYRLPSFYCFLHKSDRTTFSMLAEYDMDLRTADAPRMIYLNYLHSLNGSWNEYAIGAAGINALAIFITLLVNLYCGWRIVRALHDLCALGESENAKTHSEHSKRRQLQLFRSLVVQYSFGQAANLFGIQVSVFPAIDPFLILFILPKFRRIRGCWFRQCKTSNTVSVTETSL</sequence>
<organism evidence="2 3">
    <name type="scientific">Pristionchus pacificus</name>
    <name type="common">Parasitic nematode worm</name>
    <dbReference type="NCBI Taxonomy" id="54126"/>
    <lineage>
        <taxon>Eukaryota</taxon>
        <taxon>Metazoa</taxon>
        <taxon>Ecdysozoa</taxon>
        <taxon>Nematoda</taxon>
        <taxon>Chromadorea</taxon>
        <taxon>Rhabditida</taxon>
        <taxon>Rhabditina</taxon>
        <taxon>Diplogasteromorpha</taxon>
        <taxon>Diplogasteroidea</taxon>
        <taxon>Neodiplogasteridae</taxon>
        <taxon>Pristionchus</taxon>
    </lineage>
</organism>
<keyword evidence="1" id="KW-1133">Transmembrane helix</keyword>
<proteinExistence type="predicted"/>
<feature type="transmembrane region" description="Helical" evidence="1">
    <location>
        <begin position="548"/>
        <end position="568"/>
    </location>
</feature>
<dbReference type="SUPFAM" id="SSF81321">
    <property type="entry name" value="Family A G protein-coupled receptor-like"/>
    <property type="match status" value="2"/>
</dbReference>
<dbReference type="PANTHER" id="PTHR22943:SF248">
    <property type="entry name" value="SEVEN TM RECEPTOR"/>
    <property type="match status" value="1"/>
</dbReference>
<dbReference type="InterPro" id="IPR019428">
    <property type="entry name" value="7TM_GPCR_serpentine_rcpt_Str"/>
</dbReference>
<feature type="transmembrane region" description="Helical" evidence="1">
    <location>
        <begin position="300"/>
        <end position="323"/>
    </location>
</feature>
<reference evidence="3" key="1">
    <citation type="journal article" date="2008" name="Nat. Genet.">
        <title>The Pristionchus pacificus genome provides a unique perspective on nematode lifestyle and parasitism.</title>
        <authorList>
            <person name="Dieterich C."/>
            <person name="Clifton S.W."/>
            <person name="Schuster L.N."/>
            <person name="Chinwalla A."/>
            <person name="Delehaunty K."/>
            <person name="Dinkelacker I."/>
            <person name="Fulton L."/>
            <person name="Fulton R."/>
            <person name="Godfrey J."/>
            <person name="Minx P."/>
            <person name="Mitreva M."/>
            <person name="Roeseler W."/>
            <person name="Tian H."/>
            <person name="Witte H."/>
            <person name="Yang S.P."/>
            <person name="Wilson R.K."/>
            <person name="Sommer R.J."/>
        </authorList>
    </citation>
    <scope>NUCLEOTIDE SEQUENCE [LARGE SCALE GENOMIC DNA]</scope>
    <source>
        <strain evidence="3">PS312</strain>
    </source>
</reference>
<feature type="transmembrane region" description="Helical" evidence="1">
    <location>
        <begin position="511"/>
        <end position="536"/>
    </location>
</feature>
<reference evidence="2" key="2">
    <citation type="submission" date="2022-06" db="UniProtKB">
        <authorList>
            <consortium name="EnsemblMetazoa"/>
        </authorList>
    </citation>
    <scope>IDENTIFICATION</scope>
    <source>
        <strain evidence="2">PS312</strain>
    </source>
</reference>
<feature type="transmembrane region" description="Helical" evidence="1">
    <location>
        <begin position="419"/>
        <end position="445"/>
    </location>
</feature>
<feature type="transmembrane region" description="Helical" evidence="1">
    <location>
        <begin position="228"/>
        <end position="251"/>
    </location>
</feature>
<protein>
    <recommendedName>
        <fullName evidence="4">G protein-coupled receptor</fullName>
    </recommendedName>
</protein>
<feature type="transmembrane region" description="Helical" evidence="1">
    <location>
        <begin position="690"/>
        <end position="711"/>
    </location>
</feature>
<gene>
    <name evidence="2" type="primary">WBGene00093310</name>
</gene>
<feature type="transmembrane region" description="Helical" evidence="1">
    <location>
        <begin position="258"/>
        <end position="280"/>
    </location>
</feature>
<feature type="transmembrane region" description="Helical" evidence="1">
    <location>
        <begin position="656"/>
        <end position="678"/>
    </location>
</feature>
<name>A0A8R1Y6R2_PRIPA</name>
<feature type="transmembrane region" description="Helical" evidence="1">
    <location>
        <begin position="781"/>
        <end position="803"/>
    </location>
</feature>
<accession>A0A8R1Y6R2</accession>
<evidence type="ECO:0000256" key="1">
    <source>
        <dbReference type="SAM" id="Phobius"/>
    </source>
</evidence>
<evidence type="ECO:0000313" key="3">
    <source>
        <dbReference type="Proteomes" id="UP000005239"/>
    </source>
</evidence>
<dbReference type="PANTHER" id="PTHR22943">
    <property type="entry name" value="7-TRANSMEMBRANE DOMAIN RECEPTOR C.ELEGANS"/>
    <property type="match status" value="1"/>
</dbReference>
<keyword evidence="1" id="KW-0812">Transmembrane</keyword>
<evidence type="ECO:0008006" key="4">
    <source>
        <dbReference type="Google" id="ProtNLM"/>
    </source>
</evidence>
<feature type="transmembrane region" description="Helical" evidence="1">
    <location>
        <begin position="381"/>
        <end position="407"/>
    </location>
</feature>
<dbReference type="AlphaFoldDB" id="A0A8R1Y6R2"/>
<keyword evidence="1" id="KW-0472">Membrane</keyword>